<evidence type="ECO:0000256" key="4">
    <source>
        <dbReference type="ARBA" id="ARBA00011901"/>
    </source>
</evidence>
<dbReference type="Pfam" id="PF01520">
    <property type="entry name" value="Amidase_3"/>
    <property type="match status" value="1"/>
</dbReference>
<dbReference type="InterPro" id="IPR036779">
    <property type="entry name" value="LysM_dom_sf"/>
</dbReference>
<comment type="subcellular location">
    <subcellularLocation>
        <location evidence="2">Periplasm</location>
    </subcellularLocation>
</comment>
<dbReference type="GO" id="GO:0008745">
    <property type="term" value="F:N-acetylmuramoyl-L-alanine amidase activity"/>
    <property type="evidence" value="ECO:0007669"/>
    <property type="project" value="UniProtKB-EC"/>
</dbReference>
<dbReference type="Proteomes" id="UP001225378">
    <property type="component" value="Chromosome"/>
</dbReference>
<comment type="catalytic activity">
    <reaction evidence="1">
        <text>Hydrolyzes the link between N-acetylmuramoyl residues and L-amino acid residues in certain cell-wall glycopeptides.</text>
        <dbReference type="EC" id="3.5.1.28"/>
    </reaction>
</comment>
<evidence type="ECO:0000256" key="10">
    <source>
        <dbReference type="SAM" id="SignalP"/>
    </source>
</evidence>
<evidence type="ECO:0000313" key="13">
    <source>
        <dbReference type="Proteomes" id="UP001225378"/>
    </source>
</evidence>
<dbReference type="InterPro" id="IPR002508">
    <property type="entry name" value="MurNAc-LAA_cat"/>
</dbReference>
<evidence type="ECO:0000259" key="11">
    <source>
        <dbReference type="PROSITE" id="PS51782"/>
    </source>
</evidence>
<dbReference type="Pfam" id="PF11741">
    <property type="entry name" value="AMIN"/>
    <property type="match status" value="1"/>
</dbReference>
<gene>
    <name evidence="12" type="ORF">Q9L42_016705</name>
</gene>
<evidence type="ECO:0000256" key="1">
    <source>
        <dbReference type="ARBA" id="ARBA00001561"/>
    </source>
</evidence>
<dbReference type="Gene3D" id="2.60.40.3500">
    <property type="match status" value="1"/>
</dbReference>
<dbReference type="PROSITE" id="PS51782">
    <property type="entry name" value="LYSM"/>
    <property type="match status" value="1"/>
</dbReference>
<dbReference type="GO" id="GO:0009253">
    <property type="term" value="P:peptidoglycan catabolic process"/>
    <property type="evidence" value="ECO:0007669"/>
    <property type="project" value="InterPro"/>
</dbReference>
<dbReference type="EC" id="3.5.1.28" evidence="4"/>
<keyword evidence="7 12" id="KW-0378">Hydrolase</keyword>
<evidence type="ECO:0000256" key="6">
    <source>
        <dbReference type="ARBA" id="ARBA00022764"/>
    </source>
</evidence>
<dbReference type="CDD" id="cd00118">
    <property type="entry name" value="LysM"/>
    <property type="match status" value="1"/>
</dbReference>
<feature type="domain" description="LysM" evidence="11">
    <location>
        <begin position="399"/>
        <end position="442"/>
    </location>
</feature>
<keyword evidence="13" id="KW-1185">Reference proteome</keyword>
<dbReference type="GO" id="GO:0071555">
    <property type="term" value="P:cell wall organization"/>
    <property type="evidence" value="ECO:0007669"/>
    <property type="project" value="UniProtKB-KW"/>
</dbReference>
<evidence type="ECO:0000313" key="12">
    <source>
        <dbReference type="EMBL" id="XBS19978.1"/>
    </source>
</evidence>
<evidence type="ECO:0000256" key="9">
    <source>
        <dbReference type="ARBA" id="ARBA00074581"/>
    </source>
</evidence>
<dbReference type="InterPro" id="IPR021731">
    <property type="entry name" value="AMIN_dom"/>
</dbReference>
<dbReference type="InterPro" id="IPR050695">
    <property type="entry name" value="N-acetylmuramoyl_amidase_3"/>
</dbReference>
<dbReference type="GO" id="GO:0030288">
    <property type="term" value="C:outer membrane-bounded periplasmic space"/>
    <property type="evidence" value="ECO:0007669"/>
    <property type="project" value="TreeGrafter"/>
</dbReference>
<dbReference type="SMART" id="SM00646">
    <property type="entry name" value="Ami_3"/>
    <property type="match status" value="1"/>
</dbReference>
<keyword evidence="6" id="KW-0574">Periplasm</keyword>
<dbReference type="Gene3D" id="3.10.350.10">
    <property type="entry name" value="LysM domain"/>
    <property type="match status" value="1"/>
</dbReference>
<evidence type="ECO:0000256" key="3">
    <source>
        <dbReference type="ARBA" id="ARBA00010860"/>
    </source>
</evidence>
<dbReference type="PANTHER" id="PTHR30404:SF0">
    <property type="entry name" value="N-ACETYLMURAMOYL-L-ALANINE AMIDASE AMIC"/>
    <property type="match status" value="1"/>
</dbReference>
<keyword evidence="5 10" id="KW-0732">Signal</keyword>
<evidence type="ECO:0000256" key="5">
    <source>
        <dbReference type="ARBA" id="ARBA00022729"/>
    </source>
</evidence>
<comment type="similarity">
    <text evidence="3">Belongs to the N-acetylmuramoyl-L-alanine amidase 3 family.</text>
</comment>
<evidence type="ECO:0000256" key="8">
    <source>
        <dbReference type="ARBA" id="ARBA00023316"/>
    </source>
</evidence>
<accession>A0AAU7NSM2</accession>
<feature type="signal peptide" evidence="10">
    <location>
        <begin position="1"/>
        <end position="21"/>
    </location>
</feature>
<reference evidence="12 13" key="1">
    <citation type="journal article" date="2024" name="Microbiology">
        <title>Methylomarinum rosea sp. nov., a novel halophilic methanotrophic bacterium from the hypersaline Lake Elton.</title>
        <authorList>
            <person name="Suleimanov R.Z."/>
            <person name="Oshkin I.Y."/>
            <person name="Danilova O.V."/>
            <person name="Suzina N.E."/>
            <person name="Dedysh S.N."/>
        </authorList>
    </citation>
    <scope>NUCLEOTIDE SEQUENCE [LARGE SCALE GENOMIC DNA]</scope>
    <source>
        <strain evidence="12 13">Ch1-1</strain>
    </source>
</reference>
<sequence>MIRFRLFFAFSLLLAMSVAWGAEQIKVDSLRLWTAPDHTRLVFDVSQAPMHTIFPLHNPSRLVIDISNAKLNQPLQQPPHDHPLFTKVRAGVRNKTDLRVVLDLNGDVTTKSFALKPSHKYGNRLVIDLFPKGNQAVVANGGQRNAAIKTVKNKARDIIVAVDAGHGGEDPGAHGPRGTQEKKVVFSIAQKLAELIDRQPGMKAVMVRKGDYYIKLRKRMEIARQARADLFVSIHADAFKSSRVKGASVFTLSRRGASSEAARWLAYHENSADLELAGGVSLDDKDEMLASVLLDLSQTATKEASRKVGANVLNNFKRIGHLHKNTVQKAGFMVLKSPDIPSILVETAFISNPTEERKLRSRTHQQKMAQAIFNGILSYFKDYAPADTLMASVSAGRQAKHVITRGETLSGIAQRYGVSMRSLKAANALGNNVIRIGQVLKIPADS</sequence>
<evidence type="ECO:0000256" key="7">
    <source>
        <dbReference type="ARBA" id="ARBA00022801"/>
    </source>
</evidence>
<dbReference type="PANTHER" id="PTHR30404">
    <property type="entry name" value="N-ACETYLMURAMOYL-L-ALANINE AMIDASE"/>
    <property type="match status" value="1"/>
</dbReference>
<dbReference type="EMBL" id="CP157743">
    <property type="protein sequence ID" value="XBS19978.1"/>
    <property type="molecule type" value="Genomic_DNA"/>
</dbReference>
<proteinExistence type="inferred from homology"/>
<dbReference type="RefSeq" id="WP_349431451.1">
    <property type="nucleotide sequence ID" value="NZ_CP157743.1"/>
</dbReference>
<dbReference type="InterPro" id="IPR018392">
    <property type="entry name" value="LysM"/>
</dbReference>
<dbReference type="AlphaFoldDB" id="A0AAU7NSM2"/>
<dbReference type="Gene3D" id="3.40.630.40">
    <property type="entry name" value="Zn-dependent exopeptidases"/>
    <property type="match status" value="1"/>
</dbReference>
<protein>
    <recommendedName>
        <fullName evidence="9">N-acetylmuramoyl-L-alanine amidase AmiC</fullName>
        <ecNumber evidence="4">3.5.1.28</ecNumber>
    </recommendedName>
</protein>
<evidence type="ECO:0000256" key="2">
    <source>
        <dbReference type="ARBA" id="ARBA00004418"/>
    </source>
</evidence>
<dbReference type="SUPFAM" id="SSF53187">
    <property type="entry name" value="Zn-dependent exopeptidases"/>
    <property type="match status" value="1"/>
</dbReference>
<dbReference type="SUPFAM" id="SSF54106">
    <property type="entry name" value="LysM domain"/>
    <property type="match status" value="1"/>
</dbReference>
<organism evidence="12 13">
    <name type="scientific">Methylomarinum roseum</name>
    <dbReference type="NCBI Taxonomy" id="3067653"/>
    <lineage>
        <taxon>Bacteria</taxon>
        <taxon>Pseudomonadati</taxon>
        <taxon>Pseudomonadota</taxon>
        <taxon>Gammaproteobacteria</taxon>
        <taxon>Methylococcales</taxon>
        <taxon>Methylococcaceae</taxon>
        <taxon>Methylomarinum</taxon>
    </lineage>
</organism>
<dbReference type="CDD" id="cd02696">
    <property type="entry name" value="MurNAc-LAA"/>
    <property type="match status" value="1"/>
</dbReference>
<dbReference type="SMART" id="SM00257">
    <property type="entry name" value="LysM"/>
    <property type="match status" value="1"/>
</dbReference>
<feature type="chain" id="PRO_5043873832" description="N-acetylmuramoyl-L-alanine amidase AmiC" evidence="10">
    <location>
        <begin position="22"/>
        <end position="446"/>
    </location>
</feature>
<dbReference type="KEGG" id="mech:Q9L42_016705"/>
<dbReference type="FunFam" id="3.40.630.40:FF:000001">
    <property type="entry name" value="N-acetylmuramoyl-L-alanine amidase"/>
    <property type="match status" value="1"/>
</dbReference>
<dbReference type="Pfam" id="PF01476">
    <property type="entry name" value="LysM"/>
    <property type="match status" value="1"/>
</dbReference>
<name>A0AAU7NSM2_9GAMM</name>
<keyword evidence="8" id="KW-0961">Cell wall biogenesis/degradation</keyword>